<proteinExistence type="predicted"/>
<dbReference type="Proteomes" id="UP000821866">
    <property type="component" value="Chromosome 4"/>
</dbReference>
<evidence type="ECO:0000259" key="1">
    <source>
        <dbReference type="Pfam" id="PF03184"/>
    </source>
</evidence>
<dbReference type="InterPro" id="IPR004875">
    <property type="entry name" value="DDE_SF_endonuclease_dom"/>
</dbReference>
<dbReference type="AlphaFoldDB" id="A0A9J6E3J0"/>
<accession>A0A9J6E3J0</accession>
<evidence type="ECO:0000313" key="2">
    <source>
        <dbReference type="EMBL" id="KAH8028802.1"/>
    </source>
</evidence>
<dbReference type="VEuPathDB" id="VectorBase:LOC119188050"/>
<evidence type="ECO:0000313" key="3">
    <source>
        <dbReference type="Proteomes" id="UP000821866"/>
    </source>
</evidence>
<dbReference type="EMBL" id="JABSTU010000006">
    <property type="protein sequence ID" value="KAH8028802.1"/>
    <property type="molecule type" value="Genomic_DNA"/>
</dbReference>
<sequence>MRGGRRVQHVRALDQKMAKDGWKVLFVVDNCPGHGKIDNLAVVTLEFLPANMTSVLQPMDQGVIDMARKYYRKSLLHRILLSYDNGKKYEIDLLGAVNLMAEAWRQLRPLAIANCFAHAGFSRAPDSIEEDIGAEFSGCDELCNEVRKATGCVSDTEDGEIAFEEYALYKADVPVTGMLSDADIFEMAVNDADDHADEEEPREVPTTTETRNMLCLLRNKVECSGGDQRLMRCVEQLENAFLGPNAKAKQASITQFFGPR</sequence>
<keyword evidence="3" id="KW-1185">Reference proteome</keyword>
<organism evidence="2 3">
    <name type="scientific">Rhipicephalus microplus</name>
    <name type="common">Cattle tick</name>
    <name type="synonym">Boophilus microplus</name>
    <dbReference type="NCBI Taxonomy" id="6941"/>
    <lineage>
        <taxon>Eukaryota</taxon>
        <taxon>Metazoa</taxon>
        <taxon>Ecdysozoa</taxon>
        <taxon>Arthropoda</taxon>
        <taxon>Chelicerata</taxon>
        <taxon>Arachnida</taxon>
        <taxon>Acari</taxon>
        <taxon>Parasitiformes</taxon>
        <taxon>Ixodida</taxon>
        <taxon>Ixodoidea</taxon>
        <taxon>Ixodidae</taxon>
        <taxon>Rhipicephalinae</taxon>
        <taxon>Rhipicephalus</taxon>
        <taxon>Boophilus</taxon>
    </lineage>
</organism>
<comment type="caution">
    <text evidence="2">The sequence shown here is derived from an EMBL/GenBank/DDBJ whole genome shotgun (WGS) entry which is preliminary data.</text>
</comment>
<reference evidence="2" key="2">
    <citation type="submission" date="2021-09" db="EMBL/GenBank/DDBJ databases">
        <authorList>
            <person name="Jia N."/>
            <person name="Wang J."/>
            <person name="Shi W."/>
            <person name="Du L."/>
            <person name="Sun Y."/>
            <person name="Zhan W."/>
            <person name="Jiang J."/>
            <person name="Wang Q."/>
            <person name="Zhang B."/>
            <person name="Ji P."/>
            <person name="Sakyi L.B."/>
            <person name="Cui X."/>
            <person name="Yuan T."/>
            <person name="Jiang B."/>
            <person name="Yang W."/>
            <person name="Lam T.T.-Y."/>
            <person name="Chang Q."/>
            <person name="Ding S."/>
            <person name="Wang X."/>
            <person name="Zhu J."/>
            <person name="Ruan X."/>
            <person name="Zhao L."/>
            <person name="Wei J."/>
            <person name="Que T."/>
            <person name="Du C."/>
            <person name="Cheng J."/>
            <person name="Dai P."/>
            <person name="Han X."/>
            <person name="Huang E."/>
            <person name="Gao Y."/>
            <person name="Liu J."/>
            <person name="Shao H."/>
            <person name="Ye R."/>
            <person name="Li L."/>
            <person name="Wei W."/>
            <person name="Wang X."/>
            <person name="Wang C."/>
            <person name="Huo Q."/>
            <person name="Li W."/>
            <person name="Guo W."/>
            <person name="Chen H."/>
            <person name="Chen S."/>
            <person name="Zhou L."/>
            <person name="Zhou L."/>
            <person name="Ni X."/>
            <person name="Tian J."/>
            <person name="Zhou Y."/>
            <person name="Sheng Y."/>
            <person name="Liu T."/>
            <person name="Pan Y."/>
            <person name="Xia L."/>
            <person name="Li J."/>
            <person name="Zhao F."/>
            <person name="Cao W."/>
        </authorList>
    </citation>
    <scope>NUCLEOTIDE SEQUENCE</scope>
    <source>
        <strain evidence="2">Rmic-2018</strain>
        <tissue evidence="2">Larvae</tissue>
    </source>
</reference>
<dbReference type="GO" id="GO:0003676">
    <property type="term" value="F:nucleic acid binding"/>
    <property type="evidence" value="ECO:0007669"/>
    <property type="project" value="InterPro"/>
</dbReference>
<gene>
    <name evidence="2" type="ORF">HPB51_019888</name>
</gene>
<protein>
    <recommendedName>
        <fullName evidence="1">DDE-1 domain-containing protein</fullName>
    </recommendedName>
</protein>
<reference evidence="2" key="1">
    <citation type="journal article" date="2020" name="Cell">
        <title>Large-Scale Comparative Analyses of Tick Genomes Elucidate Their Genetic Diversity and Vector Capacities.</title>
        <authorList>
            <consortium name="Tick Genome and Microbiome Consortium (TIGMIC)"/>
            <person name="Jia N."/>
            <person name="Wang J."/>
            <person name="Shi W."/>
            <person name="Du L."/>
            <person name="Sun Y."/>
            <person name="Zhan W."/>
            <person name="Jiang J.F."/>
            <person name="Wang Q."/>
            <person name="Zhang B."/>
            <person name="Ji P."/>
            <person name="Bell-Sakyi L."/>
            <person name="Cui X.M."/>
            <person name="Yuan T.T."/>
            <person name="Jiang B.G."/>
            <person name="Yang W.F."/>
            <person name="Lam T.T."/>
            <person name="Chang Q.C."/>
            <person name="Ding S.J."/>
            <person name="Wang X.J."/>
            <person name="Zhu J.G."/>
            <person name="Ruan X.D."/>
            <person name="Zhao L."/>
            <person name="Wei J.T."/>
            <person name="Ye R.Z."/>
            <person name="Que T.C."/>
            <person name="Du C.H."/>
            <person name="Zhou Y.H."/>
            <person name="Cheng J.X."/>
            <person name="Dai P.F."/>
            <person name="Guo W.B."/>
            <person name="Han X.H."/>
            <person name="Huang E.J."/>
            <person name="Li L.F."/>
            <person name="Wei W."/>
            <person name="Gao Y.C."/>
            <person name="Liu J.Z."/>
            <person name="Shao H.Z."/>
            <person name="Wang X."/>
            <person name="Wang C.C."/>
            <person name="Yang T.C."/>
            <person name="Huo Q.B."/>
            <person name="Li W."/>
            <person name="Chen H.Y."/>
            <person name="Chen S.E."/>
            <person name="Zhou L.G."/>
            <person name="Ni X.B."/>
            <person name="Tian J.H."/>
            <person name="Sheng Y."/>
            <person name="Liu T."/>
            <person name="Pan Y.S."/>
            <person name="Xia L.Y."/>
            <person name="Li J."/>
            <person name="Zhao F."/>
            <person name="Cao W.C."/>
        </authorList>
    </citation>
    <scope>NUCLEOTIDE SEQUENCE</scope>
    <source>
        <strain evidence="2">Rmic-2018</strain>
    </source>
</reference>
<name>A0A9J6E3J0_RHIMP</name>
<dbReference type="Pfam" id="PF03184">
    <property type="entry name" value="DDE_1"/>
    <property type="match status" value="1"/>
</dbReference>
<feature type="domain" description="DDE-1" evidence="1">
    <location>
        <begin position="11"/>
        <end position="116"/>
    </location>
</feature>